<protein>
    <recommendedName>
        <fullName evidence="1">DUF4377 domain-containing protein</fullName>
    </recommendedName>
</protein>
<dbReference type="Pfam" id="PF14302">
    <property type="entry name" value="DUF4377"/>
    <property type="match status" value="1"/>
</dbReference>
<accession>A0A840K8D0</accession>
<keyword evidence="3" id="KW-1185">Reference proteome</keyword>
<evidence type="ECO:0000313" key="2">
    <source>
        <dbReference type="EMBL" id="MBB4805751.1"/>
    </source>
</evidence>
<organism evidence="2 3">
    <name type="scientific">Chryseobacterium defluvii</name>
    <dbReference type="NCBI Taxonomy" id="160396"/>
    <lineage>
        <taxon>Bacteria</taxon>
        <taxon>Pseudomonadati</taxon>
        <taxon>Bacteroidota</taxon>
        <taxon>Flavobacteriia</taxon>
        <taxon>Flavobacteriales</taxon>
        <taxon>Weeksellaceae</taxon>
        <taxon>Chryseobacterium group</taxon>
        <taxon>Chryseobacterium</taxon>
    </lineage>
</organism>
<reference evidence="2 3" key="1">
    <citation type="submission" date="2020-08" db="EMBL/GenBank/DDBJ databases">
        <title>Functional genomics of gut bacteria from endangered species of beetles.</title>
        <authorList>
            <person name="Carlos-Shanley C."/>
        </authorList>
    </citation>
    <scope>NUCLEOTIDE SEQUENCE [LARGE SCALE GENOMIC DNA]</scope>
    <source>
        <strain evidence="2 3">S00151</strain>
    </source>
</reference>
<proteinExistence type="predicted"/>
<dbReference type="EMBL" id="JACHLE010000001">
    <property type="protein sequence ID" value="MBB4805751.1"/>
    <property type="molecule type" value="Genomic_DNA"/>
</dbReference>
<dbReference type="RefSeq" id="WP_184185450.1">
    <property type="nucleotide sequence ID" value="NZ_JACHLE010000001.1"/>
</dbReference>
<evidence type="ECO:0000313" key="3">
    <source>
        <dbReference type="Proteomes" id="UP000592180"/>
    </source>
</evidence>
<dbReference type="InterPro" id="IPR025485">
    <property type="entry name" value="DUF4377"/>
</dbReference>
<sequence length="76" mass="8711">MGQKWEIVRCDSHEMPSGKRKPADIWTNFYSNIEGITYESGYEYVLKVKTAKIADPPADGSSIRYILVKQVSRTQK</sequence>
<evidence type="ECO:0000259" key="1">
    <source>
        <dbReference type="Pfam" id="PF14302"/>
    </source>
</evidence>
<dbReference type="Proteomes" id="UP000592180">
    <property type="component" value="Unassembled WGS sequence"/>
</dbReference>
<gene>
    <name evidence="2" type="ORF">HNP38_001023</name>
</gene>
<feature type="domain" description="DUF4377" evidence="1">
    <location>
        <begin position="21"/>
        <end position="73"/>
    </location>
</feature>
<comment type="caution">
    <text evidence="2">The sequence shown here is derived from an EMBL/GenBank/DDBJ whole genome shotgun (WGS) entry which is preliminary data.</text>
</comment>
<name>A0A840K8D0_9FLAO</name>
<dbReference type="AlphaFoldDB" id="A0A840K8D0"/>